<sequence>MKSLLKIMAVAGLAFTLVSCAATNDPYGNNYPTNYPNNGPVFRAPDGTVYRQGDVYRDRSGNVYQNGRVIRTGDVYGQPGILGRNGSNTVYYPNNNARNLPPGQAKKIYGGKATDYAPGQVKKRNGNWENDKKWRKENDKRYKAYQKNNKKYDKRYENHQGDQD</sequence>
<dbReference type="PROSITE" id="PS51257">
    <property type="entry name" value="PROKAR_LIPOPROTEIN"/>
    <property type="match status" value="1"/>
</dbReference>
<keyword evidence="2" id="KW-0732">Signal</keyword>
<feature type="chain" id="PRO_5045110292" description="Lipoprotein" evidence="2">
    <location>
        <begin position="22"/>
        <end position="164"/>
    </location>
</feature>
<feature type="signal peptide" evidence="2">
    <location>
        <begin position="1"/>
        <end position="21"/>
    </location>
</feature>
<dbReference type="EMBL" id="CP094532">
    <property type="protein sequence ID" value="UOE41784.1"/>
    <property type="molecule type" value="Genomic_DNA"/>
</dbReference>
<accession>A0ABY4BS94</accession>
<evidence type="ECO:0000313" key="4">
    <source>
        <dbReference type="Proteomes" id="UP000831460"/>
    </source>
</evidence>
<proteinExistence type="predicted"/>
<protein>
    <recommendedName>
        <fullName evidence="5">Lipoprotein</fullName>
    </recommendedName>
</protein>
<name>A0ABY4BS94_9FLAO</name>
<dbReference type="Proteomes" id="UP000831460">
    <property type="component" value="Chromosome"/>
</dbReference>
<feature type="compositionally biased region" description="Basic and acidic residues" evidence="1">
    <location>
        <begin position="150"/>
        <end position="164"/>
    </location>
</feature>
<feature type="compositionally biased region" description="Basic and acidic residues" evidence="1">
    <location>
        <begin position="129"/>
        <end position="142"/>
    </location>
</feature>
<gene>
    <name evidence="3" type="ORF">MTP09_03885</name>
</gene>
<keyword evidence="4" id="KW-1185">Reference proteome</keyword>
<feature type="region of interest" description="Disordered" evidence="1">
    <location>
        <begin position="110"/>
        <end position="164"/>
    </location>
</feature>
<evidence type="ECO:0000313" key="3">
    <source>
        <dbReference type="EMBL" id="UOE41784.1"/>
    </source>
</evidence>
<organism evidence="3 4">
    <name type="scientific">Chryseobacterium suipulveris</name>
    <dbReference type="NCBI Taxonomy" id="2929800"/>
    <lineage>
        <taxon>Bacteria</taxon>
        <taxon>Pseudomonadati</taxon>
        <taxon>Bacteroidota</taxon>
        <taxon>Flavobacteriia</taxon>
        <taxon>Flavobacteriales</taxon>
        <taxon>Weeksellaceae</taxon>
        <taxon>Chryseobacterium group</taxon>
        <taxon>Chryseobacterium</taxon>
    </lineage>
</organism>
<evidence type="ECO:0000256" key="1">
    <source>
        <dbReference type="SAM" id="MobiDB-lite"/>
    </source>
</evidence>
<evidence type="ECO:0008006" key="5">
    <source>
        <dbReference type="Google" id="ProtNLM"/>
    </source>
</evidence>
<reference evidence="3 4" key="1">
    <citation type="submission" date="2022-03" db="EMBL/GenBank/DDBJ databases">
        <title>Chryseobacterium sp. isolated from particulate matters in swine house.</title>
        <authorList>
            <person name="Won M."/>
            <person name="Kim S.-J."/>
            <person name="Kwon S.-W."/>
        </authorList>
    </citation>
    <scope>NUCLEOTIDE SEQUENCE [LARGE SCALE GENOMIC DNA]</scope>
    <source>
        <strain evidence="3 4">SC2-2</strain>
    </source>
</reference>
<evidence type="ECO:0000256" key="2">
    <source>
        <dbReference type="SAM" id="SignalP"/>
    </source>
</evidence>
<dbReference type="RefSeq" id="WP_243550695.1">
    <property type="nucleotide sequence ID" value="NZ_CP094532.1"/>
</dbReference>